<dbReference type="AlphaFoldDB" id="A0A937W2D1"/>
<dbReference type="Pfam" id="PF02674">
    <property type="entry name" value="Colicin_V"/>
    <property type="match status" value="1"/>
</dbReference>
<comment type="caution">
    <text evidence="6">The sequence shown here is derived from an EMBL/GenBank/DDBJ whole genome shotgun (WGS) entry which is preliminary data.</text>
</comment>
<feature type="transmembrane region" description="Helical" evidence="5">
    <location>
        <begin position="69"/>
        <end position="93"/>
    </location>
</feature>
<evidence type="ECO:0000256" key="5">
    <source>
        <dbReference type="SAM" id="Phobius"/>
    </source>
</evidence>
<dbReference type="PANTHER" id="PTHR36926:SF1">
    <property type="entry name" value="COLICIN V PRODUCTION PROTEIN"/>
    <property type="match status" value="1"/>
</dbReference>
<evidence type="ECO:0000256" key="4">
    <source>
        <dbReference type="ARBA" id="ARBA00023136"/>
    </source>
</evidence>
<evidence type="ECO:0000256" key="3">
    <source>
        <dbReference type="ARBA" id="ARBA00022989"/>
    </source>
</evidence>
<comment type="subcellular location">
    <subcellularLocation>
        <location evidence="1">Membrane</location>
        <topology evidence="1">Multi-pass membrane protein</topology>
    </subcellularLocation>
</comment>
<dbReference type="PANTHER" id="PTHR36926">
    <property type="entry name" value="COLICIN V PRODUCTION PROTEIN"/>
    <property type="match status" value="1"/>
</dbReference>
<dbReference type="Proteomes" id="UP000712673">
    <property type="component" value="Unassembled WGS sequence"/>
</dbReference>
<evidence type="ECO:0000256" key="1">
    <source>
        <dbReference type="ARBA" id="ARBA00004141"/>
    </source>
</evidence>
<name>A0A937W2D1_UNCTE</name>
<reference evidence="6" key="1">
    <citation type="submission" date="2019-03" db="EMBL/GenBank/DDBJ databases">
        <title>Lake Tanganyika Metagenome-Assembled Genomes (MAGs).</title>
        <authorList>
            <person name="Tran P."/>
        </authorList>
    </citation>
    <scope>NUCLEOTIDE SEQUENCE</scope>
    <source>
        <strain evidence="6">K_DeepCast_65m_m2_066</strain>
    </source>
</reference>
<evidence type="ECO:0000313" key="6">
    <source>
        <dbReference type="EMBL" id="MBM3224933.1"/>
    </source>
</evidence>
<dbReference type="InterPro" id="IPR052719">
    <property type="entry name" value="CvpA-like"/>
</dbReference>
<dbReference type="GO" id="GO:0009403">
    <property type="term" value="P:toxin biosynthetic process"/>
    <property type="evidence" value="ECO:0007669"/>
    <property type="project" value="InterPro"/>
</dbReference>
<evidence type="ECO:0000256" key="2">
    <source>
        <dbReference type="ARBA" id="ARBA00022692"/>
    </source>
</evidence>
<keyword evidence="4 5" id="KW-0472">Membrane</keyword>
<accession>A0A937W2D1</accession>
<gene>
    <name evidence="6" type="ORF">FJZ47_14170</name>
</gene>
<proteinExistence type="predicted"/>
<feature type="transmembrane region" description="Helical" evidence="5">
    <location>
        <begin position="105"/>
        <end position="125"/>
    </location>
</feature>
<organism evidence="6 7">
    <name type="scientific">Tectimicrobiota bacterium</name>
    <dbReference type="NCBI Taxonomy" id="2528274"/>
    <lineage>
        <taxon>Bacteria</taxon>
        <taxon>Pseudomonadati</taxon>
        <taxon>Nitrospinota/Tectimicrobiota group</taxon>
        <taxon>Candidatus Tectimicrobiota</taxon>
    </lineage>
</organism>
<protein>
    <submittedName>
        <fullName evidence="6">CvpA family protein</fullName>
    </submittedName>
</protein>
<feature type="transmembrane region" description="Helical" evidence="5">
    <location>
        <begin position="6"/>
        <end position="25"/>
    </location>
</feature>
<feature type="transmembrane region" description="Helical" evidence="5">
    <location>
        <begin position="32"/>
        <end position="49"/>
    </location>
</feature>
<evidence type="ECO:0000313" key="7">
    <source>
        <dbReference type="Proteomes" id="UP000712673"/>
    </source>
</evidence>
<dbReference type="EMBL" id="VGLS01000440">
    <property type="protein sequence ID" value="MBM3224933.1"/>
    <property type="molecule type" value="Genomic_DNA"/>
</dbReference>
<keyword evidence="2 5" id="KW-0812">Transmembrane</keyword>
<dbReference type="GO" id="GO:0016020">
    <property type="term" value="C:membrane"/>
    <property type="evidence" value="ECO:0007669"/>
    <property type="project" value="UniProtKB-SubCell"/>
</dbReference>
<keyword evidence="3 5" id="KW-1133">Transmembrane helix</keyword>
<sequence length="172" mass="18972">MEKHMHWFDIGIVIALILSGLWSCFRGLVRELFSLVGFIIASALAVRYAPNAAQYLSTFIATPSARHVAGFALIFLGVIVVVMLCGLLLRLLLHATGLSLFDRMLGGCFGLAKVGLAVSVLLLMLNKFFPALRPELEATSVTAPYFFQSATFLGTVLEQHDDVLQQLQQRFR</sequence>
<dbReference type="InterPro" id="IPR003825">
    <property type="entry name" value="Colicin-V_CvpA"/>
</dbReference>